<protein>
    <submittedName>
        <fullName evidence="1">Uncharacterized protein</fullName>
    </submittedName>
</protein>
<dbReference type="AlphaFoldDB" id="A0A0E9URM0"/>
<evidence type="ECO:0000313" key="1">
    <source>
        <dbReference type="EMBL" id="JAH67618.1"/>
    </source>
</evidence>
<name>A0A0E9URM0_ANGAN</name>
<reference evidence="1" key="1">
    <citation type="submission" date="2014-11" db="EMBL/GenBank/DDBJ databases">
        <authorList>
            <person name="Amaro Gonzalez C."/>
        </authorList>
    </citation>
    <scope>NUCLEOTIDE SEQUENCE</scope>
</reference>
<proteinExistence type="predicted"/>
<accession>A0A0E9URM0</accession>
<sequence>MFNHARRFSAVVQTGFYC</sequence>
<dbReference type="EMBL" id="GBXM01040959">
    <property type="protein sequence ID" value="JAH67618.1"/>
    <property type="molecule type" value="Transcribed_RNA"/>
</dbReference>
<reference evidence="1" key="2">
    <citation type="journal article" date="2015" name="Fish Shellfish Immunol.">
        <title>Early steps in the European eel (Anguilla anguilla)-Vibrio vulnificus interaction in the gills: Role of the RtxA13 toxin.</title>
        <authorList>
            <person name="Callol A."/>
            <person name="Pajuelo D."/>
            <person name="Ebbesson L."/>
            <person name="Teles M."/>
            <person name="MacKenzie S."/>
            <person name="Amaro C."/>
        </authorList>
    </citation>
    <scope>NUCLEOTIDE SEQUENCE</scope>
</reference>
<organism evidence="1">
    <name type="scientific">Anguilla anguilla</name>
    <name type="common">European freshwater eel</name>
    <name type="synonym">Muraena anguilla</name>
    <dbReference type="NCBI Taxonomy" id="7936"/>
    <lineage>
        <taxon>Eukaryota</taxon>
        <taxon>Metazoa</taxon>
        <taxon>Chordata</taxon>
        <taxon>Craniata</taxon>
        <taxon>Vertebrata</taxon>
        <taxon>Euteleostomi</taxon>
        <taxon>Actinopterygii</taxon>
        <taxon>Neopterygii</taxon>
        <taxon>Teleostei</taxon>
        <taxon>Anguilliformes</taxon>
        <taxon>Anguillidae</taxon>
        <taxon>Anguilla</taxon>
    </lineage>
</organism>